<dbReference type="InterPro" id="IPR011545">
    <property type="entry name" value="DEAD/DEAH_box_helicase_dom"/>
</dbReference>
<dbReference type="Pfam" id="PF00270">
    <property type="entry name" value="DEAD"/>
    <property type="match status" value="1"/>
</dbReference>
<feature type="short sequence motif" description="Q motif" evidence="5">
    <location>
        <begin position="1"/>
        <end position="29"/>
    </location>
</feature>
<keyword evidence="4" id="KW-0067">ATP-binding</keyword>
<dbReference type="PROSITE" id="PS00039">
    <property type="entry name" value="DEAD_ATP_HELICASE"/>
    <property type="match status" value="1"/>
</dbReference>
<keyword evidence="2" id="KW-0378">Hydrolase</keyword>
<gene>
    <name evidence="8" type="ORF">QE404_001747</name>
</gene>
<dbReference type="InterPro" id="IPR000629">
    <property type="entry name" value="RNA-helicase_DEAD-box_CS"/>
</dbReference>
<dbReference type="InterPro" id="IPR014001">
    <property type="entry name" value="Helicase_ATP-bd"/>
</dbReference>
<evidence type="ECO:0000313" key="9">
    <source>
        <dbReference type="Proteomes" id="UP001225072"/>
    </source>
</evidence>
<dbReference type="GO" id="GO:0004386">
    <property type="term" value="F:helicase activity"/>
    <property type="evidence" value="ECO:0007669"/>
    <property type="project" value="UniProtKB-KW"/>
</dbReference>
<evidence type="ECO:0000256" key="4">
    <source>
        <dbReference type="ARBA" id="ARBA00022840"/>
    </source>
</evidence>
<dbReference type="PROSITE" id="PS51195">
    <property type="entry name" value="Q_MOTIF"/>
    <property type="match status" value="1"/>
</dbReference>
<evidence type="ECO:0000313" key="8">
    <source>
        <dbReference type="EMBL" id="MDQ1096600.1"/>
    </source>
</evidence>
<dbReference type="Gene3D" id="3.40.50.300">
    <property type="entry name" value="P-loop containing nucleotide triphosphate hydrolases"/>
    <property type="match status" value="1"/>
</dbReference>
<evidence type="ECO:0000256" key="1">
    <source>
        <dbReference type="ARBA" id="ARBA00022741"/>
    </source>
</evidence>
<dbReference type="SMART" id="SM00487">
    <property type="entry name" value="DEXDc"/>
    <property type="match status" value="1"/>
</dbReference>
<dbReference type="Proteomes" id="UP001225072">
    <property type="component" value="Unassembled WGS sequence"/>
</dbReference>
<reference evidence="8 9" key="1">
    <citation type="submission" date="2023-07" db="EMBL/GenBank/DDBJ databases">
        <title>Functional and genomic diversity of the sorghum phyllosphere microbiome.</title>
        <authorList>
            <person name="Shade A."/>
        </authorList>
    </citation>
    <scope>NUCLEOTIDE SEQUENCE [LARGE SCALE GENOMIC DNA]</scope>
    <source>
        <strain evidence="8 9">SORGH_AS_1064</strain>
    </source>
</reference>
<dbReference type="RefSeq" id="WP_307449234.1">
    <property type="nucleotide sequence ID" value="NZ_JAUTAL010000001.1"/>
</dbReference>
<feature type="domain" description="Helicase ATP-binding" evidence="6">
    <location>
        <begin position="32"/>
        <end position="205"/>
    </location>
</feature>
<dbReference type="EMBL" id="JAUTAL010000001">
    <property type="protein sequence ID" value="MDQ1096600.1"/>
    <property type="molecule type" value="Genomic_DNA"/>
</dbReference>
<dbReference type="PROSITE" id="PS51192">
    <property type="entry name" value="HELICASE_ATP_BIND_1"/>
    <property type="match status" value="1"/>
</dbReference>
<dbReference type="PANTHER" id="PTHR47959:SF13">
    <property type="entry name" value="ATP-DEPENDENT RNA HELICASE RHLE"/>
    <property type="match status" value="1"/>
</dbReference>
<dbReference type="PANTHER" id="PTHR47959">
    <property type="entry name" value="ATP-DEPENDENT RNA HELICASE RHLE-RELATED"/>
    <property type="match status" value="1"/>
</dbReference>
<evidence type="ECO:0000256" key="3">
    <source>
        <dbReference type="ARBA" id="ARBA00022806"/>
    </source>
</evidence>
<evidence type="ECO:0000256" key="5">
    <source>
        <dbReference type="PROSITE-ProRule" id="PRU00552"/>
    </source>
</evidence>
<keyword evidence="3 8" id="KW-0347">Helicase</keyword>
<dbReference type="InterPro" id="IPR014014">
    <property type="entry name" value="RNA_helicase_DEAD_Q_motif"/>
</dbReference>
<proteinExistence type="predicted"/>
<dbReference type="InterPro" id="IPR050079">
    <property type="entry name" value="DEAD_box_RNA_helicase"/>
</dbReference>
<keyword evidence="9" id="KW-1185">Reference proteome</keyword>
<keyword evidence="1" id="KW-0547">Nucleotide-binding</keyword>
<dbReference type="InterPro" id="IPR044742">
    <property type="entry name" value="DEAD/DEAH_RhlB"/>
</dbReference>
<evidence type="ECO:0000259" key="6">
    <source>
        <dbReference type="PROSITE" id="PS51192"/>
    </source>
</evidence>
<protein>
    <submittedName>
        <fullName evidence="8">Superfamily II DNA/RNA helicase</fullName>
    </submittedName>
</protein>
<dbReference type="CDD" id="cd00268">
    <property type="entry name" value="DEADc"/>
    <property type="match status" value="1"/>
</dbReference>
<name>A0ABU0THS0_9FLAO</name>
<feature type="domain" description="DEAD-box RNA helicase Q" evidence="7">
    <location>
        <begin position="1"/>
        <end position="29"/>
    </location>
</feature>
<dbReference type="InterPro" id="IPR027417">
    <property type="entry name" value="P-loop_NTPase"/>
</dbReference>
<evidence type="ECO:0000256" key="2">
    <source>
        <dbReference type="ARBA" id="ARBA00022801"/>
    </source>
</evidence>
<accession>A0ABU0THS0</accession>
<dbReference type="SUPFAM" id="SSF52540">
    <property type="entry name" value="P-loop containing nucleoside triphosphate hydrolases"/>
    <property type="match status" value="1"/>
</dbReference>
<sequence>MNFRTLHLINPIIRAVTEAGYSRPTEMQCAAIPAILAGRDIIGYAEPGTEKTAAFIMPVLQLLKKRCADHIRIRTLILVPNRERAIQIEDHLTLYSKYLPLSQLSVFGGIEAPGQLAALKKRVDILIATPERLLDLAGKRFIDLSRVEIMIVDEADRLTETGFADEIKQISQMIPRKRQILLFSATLPEAVNTMAGTIMNNPLKICIAAARTAIIHTQQPVYGTDKEKEQIC</sequence>
<evidence type="ECO:0000259" key="7">
    <source>
        <dbReference type="PROSITE" id="PS51195"/>
    </source>
</evidence>
<organism evidence="8 9">
    <name type="scientific">Chryseobacterium camelliae</name>
    <dbReference type="NCBI Taxonomy" id="1265445"/>
    <lineage>
        <taxon>Bacteria</taxon>
        <taxon>Pseudomonadati</taxon>
        <taxon>Bacteroidota</taxon>
        <taxon>Flavobacteriia</taxon>
        <taxon>Flavobacteriales</taxon>
        <taxon>Weeksellaceae</taxon>
        <taxon>Chryseobacterium group</taxon>
        <taxon>Chryseobacterium</taxon>
    </lineage>
</organism>
<comment type="caution">
    <text evidence="8">The sequence shown here is derived from an EMBL/GenBank/DDBJ whole genome shotgun (WGS) entry which is preliminary data.</text>
</comment>